<feature type="region of interest" description="Disordered" evidence="1">
    <location>
        <begin position="101"/>
        <end position="126"/>
    </location>
</feature>
<feature type="compositionally biased region" description="Basic and acidic residues" evidence="1">
    <location>
        <begin position="101"/>
        <end position="110"/>
    </location>
</feature>
<dbReference type="Proteomes" id="UP001189429">
    <property type="component" value="Unassembled WGS sequence"/>
</dbReference>
<comment type="caution">
    <text evidence="2">The sequence shown here is derived from an EMBL/GenBank/DDBJ whole genome shotgun (WGS) entry which is preliminary data.</text>
</comment>
<evidence type="ECO:0000313" key="2">
    <source>
        <dbReference type="EMBL" id="CAK0805420.1"/>
    </source>
</evidence>
<evidence type="ECO:0000256" key="1">
    <source>
        <dbReference type="SAM" id="MobiDB-lite"/>
    </source>
</evidence>
<feature type="region of interest" description="Disordered" evidence="1">
    <location>
        <begin position="47"/>
        <end position="66"/>
    </location>
</feature>
<evidence type="ECO:0000313" key="3">
    <source>
        <dbReference type="Proteomes" id="UP001189429"/>
    </source>
</evidence>
<reference evidence="2" key="1">
    <citation type="submission" date="2023-10" db="EMBL/GenBank/DDBJ databases">
        <authorList>
            <person name="Chen Y."/>
            <person name="Shah S."/>
            <person name="Dougan E. K."/>
            <person name="Thang M."/>
            <person name="Chan C."/>
        </authorList>
    </citation>
    <scope>NUCLEOTIDE SEQUENCE [LARGE SCALE GENOMIC DNA]</scope>
</reference>
<name>A0ABN9QJX9_9DINO</name>
<proteinExistence type="predicted"/>
<sequence>MSVWRPHDAAATQHVAKLMDTVKAWGGLPRSGRGGALASDGLATVERAEAGRQSESEPTSDCAGEAEAVAEADLLRRRRSQREQDAGDLVKAFCAEIGGLERSHPARDPRSGAGAPRRARRPRGRGLWTPSLRACEGRVDCRCSREGPCPLALREHCLAL</sequence>
<gene>
    <name evidence="2" type="ORF">PCOR1329_LOCUS11927</name>
</gene>
<keyword evidence="3" id="KW-1185">Reference proteome</keyword>
<accession>A0ABN9QJX9</accession>
<protein>
    <submittedName>
        <fullName evidence="2">Uncharacterized protein</fullName>
    </submittedName>
</protein>
<organism evidence="2 3">
    <name type="scientific">Prorocentrum cordatum</name>
    <dbReference type="NCBI Taxonomy" id="2364126"/>
    <lineage>
        <taxon>Eukaryota</taxon>
        <taxon>Sar</taxon>
        <taxon>Alveolata</taxon>
        <taxon>Dinophyceae</taxon>
        <taxon>Prorocentrales</taxon>
        <taxon>Prorocentraceae</taxon>
        <taxon>Prorocentrum</taxon>
    </lineage>
</organism>
<dbReference type="EMBL" id="CAUYUJ010003453">
    <property type="protein sequence ID" value="CAK0805420.1"/>
    <property type="molecule type" value="Genomic_DNA"/>
</dbReference>